<proteinExistence type="predicted"/>
<organism evidence="4 5">
    <name type="scientific">Hydrogenophaga electricum</name>
    <dbReference type="NCBI Taxonomy" id="1230953"/>
    <lineage>
        <taxon>Bacteria</taxon>
        <taxon>Pseudomonadati</taxon>
        <taxon>Pseudomonadota</taxon>
        <taxon>Betaproteobacteria</taxon>
        <taxon>Burkholderiales</taxon>
        <taxon>Comamonadaceae</taxon>
        <taxon>Hydrogenophaga</taxon>
    </lineage>
</organism>
<evidence type="ECO:0000259" key="3">
    <source>
        <dbReference type="Pfam" id="PF04187"/>
    </source>
</evidence>
<dbReference type="Gene3D" id="3.40.50.11550">
    <property type="match status" value="1"/>
</dbReference>
<comment type="caution">
    <text evidence="4">The sequence shown here is derived from an EMBL/GenBank/DDBJ whole genome shotgun (WGS) entry which is preliminary data.</text>
</comment>
<dbReference type="Pfam" id="PF04187">
    <property type="entry name" value="Cofac_haem_bdg"/>
    <property type="match status" value="1"/>
</dbReference>
<evidence type="ECO:0000313" key="4">
    <source>
        <dbReference type="EMBL" id="GLS15661.1"/>
    </source>
</evidence>
<dbReference type="Gene3D" id="1.10.8.760">
    <property type="entry name" value="Haem-binding uptake, Tiki superfamily, ChaN, domain 2"/>
    <property type="match status" value="1"/>
</dbReference>
<feature type="chain" id="PRO_5047244005" description="Haem-binding uptake Tiki superfamily ChaN domain-containing protein" evidence="2">
    <location>
        <begin position="19"/>
        <end position="271"/>
    </location>
</feature>
<reference evidence="5" key="1">
    <citation type="journal article" date="2019" name="Int. J. Syst. Evol. Microbiol.">
        <title>The Global Catalogue of Microorganisms (GCM) 10K type strain sequencing project: providing services to taxonomists for standard genome sequencing and annotation.</title>
        <authorList>
            <consortium name="The Broad Institute Genomics Platform"/>
            <consortium name="The Broad Institute Genome Sequencing Center for Infectious Disease"/>
            <person name="Wu L."/>
            <person name="Ma J."/>
        </authorList>
    </citation>
    <scope>NUCLEOTIDE SEQUENCE [LARGE SCALE GENOMIC DNA]</scope>
    <source>
        <strain evidence="5">NBRC 109341</strain>
    </source>
</reference>
<feature type="domain" description="Haem-binding uptake Tiki superfamily ChaN" evidence="3">
    <location>
        <begin position="33"/>
        <end position="220"/>
    </location>
</feature>
<dbReference type="InterPro" id="IPR016773">
    <property type="entry name" value="Fe3_uptake_reg_CjrA_prd"/>
</dbReference>
<evidence type="ECO:0000313" key="5">
    <source>
        <dbReference type="Proteomes" id="UP001156903"/>
    </source>
</evidence>
<dbReference type="CDD" id="cd14727">
    <property type="entry name" value="ChanN-like"/>
    <property type="match status" value="1"/>
</dbReference>
<keyword evidence="5" id="KW-1185">Reference proteome</keyword>
<dbReference type="EMBL" id="BSPB01000030">
    <property type="protein sequence ID" value="GLS15661.1"/>
    <property type="molecule type" value="Genomic_DNA"/>
</dbReference>
<keyword evidence="2" id="KW-0732">Signal</keyword>
<evidence type="ECO:0000256" key="2">
    <source>
        <dbReference type="SAM" id="SignalP"/>
    </source>
</evidence>
<gene>
    <name evidence="4" type="ORF">GCM10007935_30970</name>
</gene>
<dbReference type="InterPro" id="IPR007314">
    <property type="entry name" value="Cofac_haem-bd_dom"/>
</dbReference>
<protein>
    <recommendedName>
        <fullName evidence="3">Haem-binding uptake Tiki superfamily ChaN domain-containing protein</fullName>
    </recommendedName>
</protein>
<evidence type="ECO:0000256" key="1">
    <source>
        <dbReference type="SAM" id="MobiDB-lite"/>
    </source>
</evidence>
<name>A0ABQ6C5Z2_9BURK</name>
<sequence>MLMLLACVAALGSGCASAPDPLADAGRLGGLMPTPVLLLGEQHDAPEHQALQRQTVERLAQQGVLAAVVLEMLEQGRQTTGLPRDADEARVRQALGWADEANSGHWRWAVYGPVVMAAVRADVPVLGGNLPRERMRPAMSDTTLDSTLDPAALQQQRDALREGHCGLLPEAQVAPMARIQIARDRTMADTARGAQRAGATVLLVAGNGHVRRDLGVPRHLPPDSPYRVIVSLAQTDQPLTTPEAQAADRVWRTPPQPPRDHCAELRQQMRR</sequence>
<feature type="region of interest" description="Disordered" evidence="1">
    <location>
        <begin position="240"/>
        <end position="271"/>
    </location>
</feature>
<feature type="signal peptide" evidence="2">
    <location>
        <begin position="1"/>
        <end position="18"/>
    </location>
</feature>
<accession>A0ABQ6C5Z2</accession>
<dbReference type="PIRSF" id="PIRSF020419">
    <property type="entry name" value="Fe_uptake_reg_CjrA_prd"/>
    <property type="match status" value="1"/>
</dbReference>
<dbReference type="SUPFAM" id="SSF159501">
    <property type="entry name" value="EreA/ChaN-like"/>
    <property type="match status" value="1"/>
</dbReference>
<dbReference type="Proteomes" id="UP001156903">
    <property type="component" value="Unassembled WGS sequence"/>
</dbReference>